<dbReference type="AlphaFoldDB" id="A0A0D1Z5U2"/>
<feature type="transmembrane region" description="Helical" evidence="1">
    <location>
        <begin position="183"/>
        <end position="203"/>
    </location>
</feature>
<gene>
    <name evidence="3" type="ORF">PV11_04361</name>
</gene>
<feature type="domain" description="Linalool dehydratase/isomerase" evidence="2">
    <location>
        <begin position="275"/>
        <end position="581"/>
    </location>
</feature>
<accession>A0A0D1Z5U2</accession>
<name>A0A0D1Z5U2_9EURO</name>
<dbReference type="OrthoDB" id="9979195at2759"/>
<feature type="transmembrane region" description="Helical" evidence="1">
    <location>
        <begin position="143"/>
        <end position="163"/>
    </location>
</feature>
<keyword evidence="1" id="KW-0472">Membrane</keyword>
<reference evidence="3 4" key="1">
    <citation type="submission" date="2015-01" db="EMBL/GenBank/DDBJ databases">
        <title>The Genome Sequence of Exophiala sideris CBS121828.</title>
        <authorList>
            <consortium name="The Broad Institute Genomics Platform"/>
            <person name="Cuomo C."/>
            <person name="de Hoog S."/>
            <person name="Gorbushina A."/>
            <person name="Stielow B."/>
            <person name="Teixiera M."/>
            <person name="Abouelleil A."/>
            <person name="Chapman S.B."/>
            <person name="Priest M."/>
            <person name="Young S.K."/>
            <person name="Wortman J."/>
            <person name="Nusbaum C."/>
            <person name="Birren B."/>
        </authorList>
    </citation>
    <scope>NUCLEOTIDE SEQUENCE [LARGE SCALE GENOMIC DNA]</scope>
    <source>
        <strain evidence="3 4">CBS 121828</strain>
    </source>
</reference>
<dbReference type="EMBL" id="KN846952">
    <property type="protein sequence ID" value="KIV82238.1"/>
    <property type="molecule type" value="Genomic_DNA"/>
</dbReference>
<dbReference type="HOGENOM" id="CLU_027581_0_0_1"/>
<dbReference type="Proteomes" id="UP000053599">
    <property type="component" value="Unassembled WGS sequence"/>
</dbReference>
<evidence type="ECO:0000256" key="1">
    <source>
        <dbReference type="SAM" id="Phobius"/>
    </source>
</evidence>
<dbReference type="InterPro" id="IPR041411">
    <property type="entry name" value="Ldi"/>
</dbReference>
<dbReference type="Pfam" id="PF18566">
    <property type="entry name" value="Ldi"/>
    <property type="match status" value="1"/>
</dbReference>
<sequence length="698" mass="78096">MSGRLRDYSMDCWPAQKKCIFTASVKYSFVVNHISSSTTIKATGNEEIMKDVSNKSRVGDFHWDDVLVPDKVGTGNTKWQYQRRTLSQYGLLFIAGLGSFYKLESPALRAAALGLLFPGAGLVAVATIPSLIAFVVSCALIPFVLFAWFGMGGVVFPIVLWSGTSILAAGLAKDDLLELAAPLWTLICVGGVVYLTYASRVANRAGQKKRDARNAYLVDEVRNNQLKAVAPKPGSREVDERTLRFLQWFIELGMTPQDDFSYHDVIDQFQTSAIRYQLYESINCLGLYQSIYCPNFRGYLSQAQRNVIDKSMSKKVMEFWKWESMAGKFNAHDWDPIKKDNIMVTGYILQAIGIYQSNTHDDRYTKPDSMTFEVTESNKYRYNLQGVAEAVHRNMDEAAYCLYPCEPNWLYTPCNLVGIGGIVLTDRILGNNYGAKLRERFEHALETEFTDPDGSILPIRSELTGFTIPGLAGALSDTVNALLCAAYLPHIAHRNWAFTKRETLHYTEKGQLQVRNLMGADKLDPGNYKSGEGAIRCTIAAAAAEYGDDEIRDEMLRQVDEEHFPVYATKTGALRNKGMSTLYQGTTLKARLSSFQDWTNMVQSGPPKHTFQAPMLDQIPFPEVLVSKCYSQDGESVDLVLYNGRQPGVFSLGFNNCQPGERYTLMDKQETVAKDGSIKFDILIDGRTAGRLEPVNKN</sequence>
<proteinExistence type="predicted"/>
<keyword evidence="1" id="KW-1133">Transmembrane helix</keyword>
<keyword evidence="1" id="KW-0812">Transmembrane</keyword>
<evidence type="ECO:0000313" key="3">
    <source>
        <dbReference type="EMBL" id="KIV82238.1"/>
    </source>
</evidence>
<feature type="transmembrane region" description="Helical" evidence="1">
    <location>
        <begin position="115"/>
        <end position="136"/>
    </location>
</feature>
<organism evidence="3 4">
    <name type="scientific">Exophiala sideris</name>
    <dbReference type="NCBI Taxonomy" id="1016849"/>
    <lineage>
        <taxon>Eukaryota</taxon>
        <taxon>Fungi</taxon>
        <taxon>Dikarya</taxon>
        <taxon>Ascomycota</taxon>
        <taxon>Pezizomycotina</taxon>
        <taxon>Eurotiomycetes</taxon>
        <taxon>Chaetothyriomycetidae</taxon>
        <taxon>Chaetothyriales</taxon>
        <taxon>Herpotrichiellaceae</taxon>
        <taxon>Exophiala</taxon>
    </lineage>
</organism>
<dbReference type="STRING" id="1016849.A0A0D1Z5U2"/>
<evidence type="ECO:0000259" key="2">
    <source>
        <dbReference type="Pfam" id="PF18566"/>
    </source>
</evidence>
<evidence type="ECO:0000313" key="4">
    <source>
        <dbReference type="Proteomes" id="UP000053599"/>
    </source>
</evidence>
<feature type="transmembrane region" description="Helical" evidence="1">
    <location>
        <begin position="86"/>
        <end position="103"/>
    </location>
</feature>
<protein>
    <recommendedName>
        <fullName evidence="2">Linalool dehydratase/isomerase domain-containing protein</fullName>
    </recommendedName>
</protein>